<keyword evidence="10 15" id="KW-0675">Receptor</keyword>
<proteinExistence type="inferred from homology"/>
<dbReference type="GO" id="GO:0019957">
    <property type="term" value="F:C-C chemokine binding"/>
    <property type="evidence" value="ECO:0007669"/>
    <property type="project" value="TreeGrafter"/>
</dbReference>
<evidence type="ECO:0000313" key="18">
    <source>
        <dbReference type="EMBL" id="NXS23665.1"/>
    </source>
</evidence>
<dbReference type="GO" id="GO:0006954">
    <property type="term" value="P:inflammatory response"/>
    <property type="evidence" value="ECO:0007669"/>
    <property type="project" value="InterPro"/>
</dbReference>
<evidence type="ECO:0000256" key="2">
    <source>
        <dbReference type="ARBA" id="ARBA00011129"/>
    </source>
</evidence>
<dbReference type="PANTHER" id="PTHR10489">
    <property type="entry name" value="CELL ADHESION MOLECULE"/>
    <property type="match status" value="1"/>
</dbReference>
<dbReference type="GO" id="GO:0016493">
    <property type="term" value="F:C-C chemokine receptor activity"/>
    <property type="evidence" value="ECO:0007669"/>
    <property type="project" value="TreeGrafter"/>
</dbReference>
<dbReference type="InterPro" id="IPR000248">
    <property type="entry name" value="ATII_rcpt"/>
</dbReference>
<dbReference type="Gene3D" id="1.20.1070.10">
    <property type="entry name" value="Rhodopsin 7-helix transmembrane proteins"/>
    <property type="match status" value="1"/>
</dbReference>
<dbReference type="GO" id="GO:0097746">
    <property type="term" value="P:blood vessel diameter maintenance"/>
    <property type="evidence" value="ECO:0007669"/>
    <property type="project" value="InterPro"/>
</dbReference>
<keyword evidence="12 15" id="KW-0807">Transducer</keyword>
<keyword evidence="19" id="KW-1185">Reference proteome</keyword>
<keyword evidence="5 15" id="KW-0812">Transmembrane</keyword>
<dbReference type="GO" id="GO:0030593">
    <property type="term" value="P:neutrophil chemotaxis"/>
    <property type="evidence" value="ECO:0007669"/>
    <property type="project" value="TreeGrafter"/>
</dbReference>
<dbReference type="EMBL" id="VYZQ01213949">
    <property type="protein sequence ID" value="NXS23665.1"/>
    <property type="molecule type" value="Genomic_DNA"/>
</dbReference>
<dbReference type="GO" id="GO:0009897">
    <property type="term" value="C:external side of plasma membrane"/>
    <property type="evidence" value="ECO:0007669"/>
    <property type="project" value="TreeGrafter"/>
</dbReference>
<dbReference type="AlphaFoldDB" id="A0A7L2SSM0"/>
<protein>
    <recommendedName>
        <fullName evidence="3">Type-2 angiotensin II receptor</fullName>
    </recommendedName>
    <alternativeName>
        <fullName evidence="13">Angiotensin II type-2 receptor</fullName>
    </alternativeName>
</protein>
<comment type="subcellular location">
    <subcellularLocation>
        <location evidence="1">Cell membrane</location>
        <topology evidence="1">Multi-pass membrane protein</topology>
    </subcellularLocation>
</comment>
<sequence>NSLSTSTSMQSNYSPVVTTRESLQALTNSSAVLHLSPPCPLTSSHYQFSLIPALFVVFILGLVGSSVVVVVLCCHTDPKTVASIYIFNLAMADLLCLAILPFWATYCVQGYNWFFGSLMCKISSSVLCLNMFASIFFITCMSVDRYHTIVHPIHIQRRIPQQAYVVALVVWGLACLSSLSTFYFRDTYYIESLEVNACIMAFPYKNYAK</sequence>
<evidence type="ECO:0000256" key="8">
    <source>
        <dbReference type="ARBA" id="ARBA00023136"/>
    </source>
</evidence>
<gene>
    <name evidence="18" type="primary">Agtr2</name>
    <name evidence="18" type="ORF">MYSCRO_R06932</name>
</gene>
<keyword evidence="11" id="KW-0325">Glycoprotein</keyword>
<evidence type="ECO:0000256" key="3">
    <source>
        <dbReference type="ARBA" id="ARBA00013651"/>
    </source>
</evidence>
<evidence type="ECO:0000256" key="4">
    <source>
        <dbReference type="ARBA" id="ARBA00022475"/>
    </source>
</evidence>
<keyword evidence="6 16" id="KW-1133">Transmembrane helix</keyword>
<keyword evidence="7 15" id="KW-0297">G-protein coupled receptor</keyword>
<feature type="transmembrane region" description="Helical" evidence="16">
    <location>
        <begin position="163"/>
        <end position="184"/>
    </location>
</feature>
<dbReference type="GO" id="GO:0019722">
    <property type="term" value="P:calcium-mediated signaling"/>
    <property type="evidence" value="ECO:0007669"/>
    <property type="project" value="TreeGrafter"/>
</dbReference>
<dbReference type="GO" id="GO:0007204">
    <property type="term" value="P:positive regulation of cytosolic calcium ion concentration"/>
    <property type="evidence" value="ECO:0007669"/>
    <property type="project" value="TreeGrafter"/>
</dbReference>
<evidence type="ECO:0000256" key="13">
    <source>
        <dbReference type="ARBA" id="ARBA00032126"/>
    </source>
</evidence>
<comment type="subunit">
    <text evidence="2">Interacts with MTUS1.</text>
</comment>
<organism evidence="18 19">
    <name type="scientific">Mystacornis crossleyi</name>
    <dbReference type="NCBI Taxonomy" id="98133"/>
    <lineage>
        <taxon>Eukaryota</taxon>
        <taxon>Metazoa</taxon>
        <taxon>Chordata</taxon>
        <taxon>Craniata</taxon>
        <taxon>Vertebrata</taxon>
        <taxon>Euteleostomi</taxon>
        <taxon>Archelosauria</taxon>
        <taxon>Archosauria</taxon>
        <taxon>Dinosauria</taxon>
        <taxon>Saurischia</taxon>
        <taxon>Theropoda</taxon>
        <taxon>Coelurosauria</taxon>
        <taxon>Aves</taxon>
        <taxon>Neognathae</taxon>
        <taxon>Neoaves</taxon>
        <taxon>Telluraves</taxon>
        <taxon>Australaves</taxon>
        <taxon>Passeriformes</taxon>
        <taxon>Sylvioidea</taxon>
        <taxon>Timaliidae</taxon>
        <taxon>Mystacornis</taxon>
    </lineage>
</organism>
<evidence type="ECO:0000256" key="9">
    <source>
        <dbReference type="ARBA" id="ARBA00023157"/>
    </source>
</evidence>
<dbReference type="Pfam" id="PF00001">
    <property type="entry name" value="7tm_1"/>
    <property type="match status" value="1"/>
</dbReference>
<evidence type="ECO:0000256" key="14">
    <source>
        <dbReference type="ARBA" id="ARBA00045573"/>
    </source>
</evidence>
<dbReference type="GO" id="GO:0006955">
    <property type="term" value="P:immune response"/>
    <property type="evidence" value="ECO:0007669"/>
    <property type="project" value="TreeGrafter"/>
</dbReference>
<reference evidence="18 19" key="1">
    <citation type="submission" date="2019-09" db="EMBL/GenBank/DDBJ databases">
        <title>Bird 10,000 Genomes (B10K) Project - Family phase.</title>
        <authorList>
            <person name="Zhang G."/>
        </authorList>
    </citation>
    <scope>NUCLEOTIDE SEQUENCE [LARGE SCALE GENOMIC DNA]</scope>
    <source>
        <strain evidence="18">B10K-DU-002-82</strain>
    </source>
</reference>
<evidence type="ECO:0000256" key="11">
    <source>
        <dbReference type="ARBA" id="ARBA00023180"/>
    </source>
</evidence>
<dbReference type="GO" id="GO:0004945">
    <property type="term" value="F:angiotensin type II receptor activity"/>
    <property type="evidence" value="ECO:0007669"/>
    <property type="project" value="InterPro"/>
</dbReference>
<dbReference type="InterPro" id="IPR017452">
    <property type="entry name" value="GPCR_Rhodpsn_7TM"/>
</dbReference>
<feature type="domain" description="G-protein coupled receptors family 1 profile" evidence="17">
    <location>
        <begin position="64"/>
        <end position="209"/>
    </location>
</feature>
<comment type="caution">
    <text evidence="18">The sequence shown here is derived from an EMBL/GenBank/DDBJ whole genome shotgun (WGS) entry which is preliminary data.</text>
</comment>
<evidence type="ECO:0000256" key="12">
    <source>
        <dbReference type="ARBA" id="ARBA00023224"/>
    </source>
</evidence>
<dbReference type="InterPro" id="IPR050119">
    <property type="entry name" value="CCR1-9-like"/>
</dbReference>
<keyword evidence="8 16" id="KW-0472">Membrane</keyword>
<keyword evidence="4" id="KW-1003">Cell membrane</keyword>
<dbReference type="PRINTS" id="PR00241">
    <property type="entry name" value="ANGIOTENSINR"/>
</dbReference>
<dbReference type="PROSITE" id="PS00237">
    <property type="entry name" value="G_PROTEIN_RECEP_F1_1"/>
    <property type="match status" value="1"/>
</dbReference>
<feature type="non-terminal residue" evidence="18">
    <location>
        <position position="1"/>
    </location>
</feature>
<dbReference type="InterPro" id="IPR000276">
    <property type="entry name" value="GPCR_Rhodpsn"/>
</dbReference>
<evidence type="ECO:0000256" key="1">
    <source>
        <dbReference type="ARBA" id="ARBA00004651"/>
    </source>
</evidence>
<evidence type="ECO:0000256" key="16">
    <source>
        <dbReference type="SAM" id="Phobius"/>
    </source>
</evidence>
<evidence type="ECO:0000256" key="5">
    <source>
        <dbReference type="ARBA" id="ARBA00022692"/>
    </source>
</evidence>
<name>A0A7L2SSM0_9PASS</name>
<evidence type="ECO:0000313" key="19">
    <source>
        <dbReference type="Proteomes" id="UP000537747"/>
    </source>
</evidence>
<keyword evidence="9" id="KW-1015">Disulfide bond</keyword>
<dbReference type="PRINTS" id="PR00636">
    <property type="entry name" value="ANGIOTENSN2R"/>
</dbReference>
<dbReference type="OrthoDB" id="8804420at2759"/>
<evidence type="ECO:0000256" key="10">
    <source>
        <dbReference type="ARBA" id="ARBA00023170"/>
    </source>
</evidence>
<feature type="transmembrane region" description="Helical" evidence="16">
    <location>
        <begin position="50"/>
        <end position="73"/>
    </location>
</feature>
<accession>A0A7L2SSM0</accession>
<evidence type="ECO:0000256" key="15">
    <source>
        <dbReference type="RuleBase" id="RU000688"/>
    </source>
</evidence>
<comment type="similarity">
    <text evidence="15">Belongs to the G-protein coupled receptor 1 family.</text>
</comment>
<dbReference type="PRINTS" id="PR00237">
    <property type="entry name" value="GPCRRHODOPSN"/>
</dbReference>
<dbReference type="SUPFAM" id="SSF81321">
    <property type="entry name" value="Family A G protein-coupled receptor-like"/>
    <property type="match status" value="1"/>
</dbReference>
<evidence type="ECO:0000256" key="7">
    <source>
        <dbReference type="ARBA" id="ARBA00023040"/>
    </source>
</evidence>
<dbReference type="InterPro" id="IPR000147">
    <property type="entry name" value="ATII_AT2_rcpt"/>
</dbReference>
<comment type="function">
    <text evidence="14">Receptor for angiotensin II, a vasoconstricting peptide. Signals primarily via a non-canonical G-protein- and beta-arrestin independent pathways. Cooperates with MTUS1 to inhibit ERK2 activation and cell proliferation.</text>
</comment>
<feature type="transmembrane region" description="Helical" evidence="16">
    <location>
        <begin position="124"/>
        <end position="143"/>
    </location>
</feature>
<evidence type="ECO:0000256" key="6">
    <source>
        <dbReference type="ARBA" id="ARBA00022989"/>
    </source>
</evidence>
<dbReference type="Proteomes" id="UP000537747">
    <property type="component" value="Unassembled WGS sequence"/>
</dbReference>
<dbReference type="PANTHER" id="PTHR10489:SF952">
    <property type="entry name" value="TYPE-2 ANGIOTENSIN II RECEPTOR"/>
    <property type="match status" value="1"/>
</dbReference>
<dbReference type="PROSITE" id="PS50262">
    <property type="entry name" value="G_PROTEIN_RECEP_F1_2"/>
    <property type="match status" value="1"/>
</dbReference>
<evidence type="ECO:0000259" key="17">
    <source>
        <dbReference type="PROSITE" id="PS50262"/>
    </source>
</evidence>
<feature type="non-terminal residue" evidence="18">
    <location>
        <position position="209"/>
    </location>
</feature>
<dbReference type="GO" id="GO:0042981">
    <property type="term" value="P:regulation of apoptotic process"/>
    <property type="evidence" value="ECO:0007669"/>
    <property type="project" value="InterPro"/>
</dbReference>
<feature type="transmembrane region" description="Helical" evidence="16">
    <location>
        <begin position="85"/>
        <end position="104"/>
    </location>
</feature>